<keyword evidence="10" id="KW-0921">Nickel transport</keyword>
<evidence type="ECO:0000256" key="15">
    <source>
        <dbReference type="SAM" id="SignalP"/>
    </source>
</evidence>
<dbReference type="PANTHER" id="PTHR40659:SF1">
    <property type="entry name" value="NICKEL_COBALT EFFLUX SYSTEM RCNA"/>
    <property type="match status" value="1"/>
</dbReference>
<comment type="similarity">
    <text evidence="13">Belongs to the NiCoT transporter (TC 2.A.52) family.</text>
</comment>
<keyword evidence="8 13" id="KW-1133">Transmembrane helix</keyword>
<evidence type="ECO:0000256" key="2">
    <source>
        <dbReference type="ARBA" id="ARBA00004651"/>
    </source>
</evidence>
<keyword evidence="11 13" id="KW-0472">Membrane</keyword>
<dbReference type="AlphaFoldDB" id="A0A6S7C389"/>
<keyword evidence="6" id="KW-0533">Nickel</keyword>
<evidence type="ECO:0000313" key="16">
    <source>
        <dbReference type="EMBL" id="CAB3800406.1"/>
    </source>
</evidence>
<feature type="region of interest" description="Disordered" evidence="14">
    <location>
        <begin position="253"/>
        <end position="273"/>
    </location>
</feature>
<dbReference type="InterPro" id="IPR051224">
    <property type="entry name" value="NiCoT_RcnA"/>
</dbReference>
<feature type="transmembrane region" description="Helical" evidence="13">
    <location>
        <begin position="157"/>
        <end position="180"/>
    </location>
</feature>
<keyword evidence="15" id="KW-0732">Signal</keyword>
<feature type="transmembrane region" description="Helical" evidence="13">
    <location>
        <begin position="323"/>
        <end position="346"/>
    </location>
</feature>
<name>A0A6S7C389_9BURK</name>
<proteinExistence type="inferred from homology"/>
<keyword evidence="7 13" id="KW-0812">Transmembrane</keyword>
<dbReference type="GO" id="GO:0015099">
    <property type="term" value="F:nickel cation transmembrane transporter activity"/>
    <property type="evidence" value="ECO:0007669"/>
    <property type="project" value="UniProtKB-UniRule"/>
</dbReference>
<dbReference type="GO" id="GO:0006824">
    <property type="term" value="P:cobalt ion transport"/>
    <property type="evidence" value="ECO:0007669"/>
    <property type="project" value="UniProtKB-KW"/>
</dbReference>
<evidence type="ECO:0000256" key="5">
    <source>
        <dbReference type="ARBA" id="ARBA00022475"/>
    </source>
</evidence>
<keyword evidence="17" id="KW-1185">Reference proteome</keyword>
<keyword evidence="3" id="KW-0171">Cobalt transport</keyword>
<feature type="transmembrane region" description="Helical" evidence="13">
    <location>
        <begin position="367"/>
        <end position="388"/>
    </location>
</feature>
<keyword evidence="9" id="KW-0406">Ion transport</keyword>
<dbReference type="PANTHER" id="PTHR40659">
    <property type="entry name" value="NICKEL/COBALT EFFLUX SYSTEM RCNA"/>
    <property type="match status" value="1"/>
</dbReference>
<dbReference type="GO" id="GO:0046583">
    <property type="term" value="F:monoatomic cation efflux transmembrane transporter activity"/>
    <property type="evidence" value="ECO:0007669"/>
    <property type="project" value="TreeGrafter"/>
</dbReference>
<sequence>MLSTLSRKGRGQTSHLPGFLLVLTLGMAAMTPVAHATDVFGIPDDATPQQPAPSHALPLPDGVRRLIGEVLVLQGEMNDALQTRVVDLQNLGSRSTPAPAGTAARRGWLTPLELFGLCIGYGVLHALGPGHGKFVVVSQFATRRARRTEVLSLSLRIALGQSLTAIVLVGAVVLFSRAATNGAMTGAGPLELISNIALVVVGLVAAFRIVTGRDCCTPDTPLKFATMPRDGDASDESSGNTYLGSALSPIGSFKGASKGSPDGRTQARRLSATTQPATGVPYRGVRGLGLATSLRPCAGALFVLLIASTSHVFWAGALAALSIGLGVAATIGLIGLGVTSTTALMLTRPRLKRLFERAQRGLALSGALLIALFGVLQITLFATGVIGLGPG</sequence>
<dbReference type="GO" id="GO:0032025">
    <property type="term" value="P:response to cobalt ion"/>
    <property type="evidence" value="ECO:0007669"/>
    <property type="project" value="TreeGrafter"/>
</dbReference>
<evidence type="ECO:0000256" key="10">
    <source>
        <dbReference type="ARBA" id="ARBA00023112"/>
    </source>
</evidence>
<evidence type="ECO:0000256" key="7">
    <source>
        <dbReference type="ARBA" id="ARBA00022692"/>
    </source>
</evidence>
<comment type="function">
    <text evidence="1">Efflux system for nickel and cobalt.</text>
</comment>
<evidence type="ECO:0000256" key="9">
    <source>
        <dbReference type="ARBA" id="ARBA00023065"/>
    </source>
</evidence>
<reference evidence="16 17" key="1">
    <citation type="submission" date="2020-04" db="EMBL/GenBank/DDBJ databases">
        <authorList>
            <person name="De Canck E."/>
        </authorList>
    </citation>
    <scope>NUCLEOTIDE SEQUENCE [LARGE SCALE GENOMIC DNA]</scope>
    <source>
        <strain evidence="16 17">LMG 28138</strain>
    </source>
</reference>
<dbReference type="InterPro" id="IPR011541">
    <property type="entry name" value="Ni/Co_transpt_high_affinity"/>
</dbReference>
<comment type="subcellular location">
    <subcellularLocation>
        <location evidence="2 13">Cell membrane</location>
        <topology evidence="2 13">Multi-pass membrane protein</topology>
    </subcellularLocation>
</comment>
<evidence type="ECO:0000256" key="12">
    <source>
        <dbReference type="ARBA" id="ARBA00023285"/>
    </source>
</evidence>
<evidence type="ECO:0000313" key="17">
    <source>
        <dbReference type="Proteomes" id="UP000494115"/>
    </source>
</evidence>
<evidence type="ECO:0000256" key="1">
    <source>
        <dbReference type="ARBA" id="ARBA00002510"/>
    </source>
</evidence>
<feature type="signal peptide" evidence="15">
    <location>
        <begin position="1"/>
        <end position="36"/>
    </location>
</feature>
<dbReference type="GO" id="GO:0005886">
    <property type="term" value="C:plasma membrane"/>
    <property type="evidence" value="ECO:0007669"/>
    <property type="project" value="UniProtKB-SubCell"/>
</dbReference>
<evidence type="ECO:0000256" key="8">
    <source>
        <dbReference type="ARBA" id="ARBA00022989"/>
    </source>
</evidence>
<evidence type="ECO:0000256" key="14">
    <source>
        <dbReference type="SAM" id="MobiDB-lite"/>
    </source>
</evidence>
<organism evidence="16 17">
    <name type="scientific">Pararobbsia alpina</name>
    <dbReference type="NCBI Taxonomy" id="621374"/>
    <lineage>
        <taxon>Bacteria</taxon>
        <taxon>Pseudomonadati</taxon>
        <taxon>Pseudomonadota</taxon>
        <taxon>Betaproteobacteria</taxon>
        <taxon>Burkholderiales</taxon>
        <taxon>Burkholderiaceae</taxon>
        <taxon>Pararobbsia</taxon>
    </lineage>
</organism>
<evidence type="ECO:0000256" key="11">
    <source>
        <dbReference type="ARBA" id="ARBA00023136"/>
    </source>
</evidence>
<keyword evidence="5" id="KW-1003">Cell membrane</keyword>
<dbReference type="GO" id="GO:0010045">
    <property type="term" value="P:response to nickel cation"/>
    <property type="evidence" value="ECO:0007669"/>
    <property type="project" value="TreeGrafter"/>
</dbReference>
<evidence type="ECO:0000256" key="6">
    <source>
        <dbReference type="ARBA" id="ARBA00022596"/>
    </source>
</evidence>
<accession>A0A6S7C389</accession>
<dbReference type="Proteomes" id="UP000494115">
    <property type="component" value="Unassembled WGS sequence"/>
</dbReference>
<evidence type="ECO:0000256" key="3">
    <source>
        <dbReference type="ARBA" id="ARBA00022426"/>
    </source>
</evidence>
<feature type="transmembrane region" description="Helical" evidence="13">
    <location>
        <begin position="296"/>
        <end position="317"/>
    </location>
</feature>
<gene>
    <name evidence="16" type="ORF">LMG28138_04845</name>
</gene>
<dbReference type="EMBL" id="CADIKM010000037">
    <property type="protein sequence ID" value="CAB3800406.1"/>
    <property type="molecule type" value="Genomic_DNA"/>
</dbReference>
<keyword evidence="4 13" id="KW-0813">Transport</keyword>
<dbReference type="Pfam" id="PF03824">
    <property type="entry name" value="NicO"/>
    <property type="match status" value="1"/>
</dbReference>
<evidence type="ECO:0000256" key="4">
    <source>
        <dbReference type="ARBA" id="ARBA00022448"/>
    </source>
</evidence>
<feature type="chain" id="PRO_5028889565" description="Nickel/cobalt efflux system" evidence="15">
    <location>
        <begin position="37"/>
        <end position="391"/>
    </location>
</feature>
<protein>
    <recommendedName>
        <fullName evidence="13">Nickel/cobalt efflux system</fullName>
    </recommendedName>
</protein>
<dbReference type="RefSeq" id="WP_175107465.1">
    <property type="nucleotide sequence ID" value="NZ_CADIKM010000037.1"/>
</dbReference>
<feature type="transmembrane region" description="Helical" evidence="13">
    <location>
        <begin position="192"/>
        <end position="210"/>
    </location>
</feature>
<evidence type="ECO:0000256" key="13">
    <source>
        <dbReference type="RuleBase" id="RU362101"/>
    </source>
</evidence>
<keyword evidence="12" id="KW-0170">Cobalt</keyword>